<evidence type="ECO:0000259" key="5">
    <source>
        <dbReference type="PROSITE" id="PS51078"/>
    </source>
</evidence>
<dbReference type="GO" id="GO:0003700">
    <property type="term" value="F:DNA-binding transcription factor activity"/>
    <property type="evidence" value="ECO:0007669"/>
    <property type="project" value="TreeGrafter"/>
</dbReference>
<keyword evidence="2" id="KW-0238">DNA-binding</keyword>
<dbReference type="Gene3D" id="3.30.450.40">
    <property type="match status" value="1"/>
</dbReference>
<dbReference type="PANTHER" id="PTHR30136:SF35">
    <property type="entry name" value="HTH-TYPE TRANSCRIPTIONAL REGULATOR RV1719"/>
    <property type="match status" value="1"/>
</dbReference>
<dbReference type="EMBL" id="JADMLG010000015">
    <property type="protein sequence ID" value="MBH0780512.1"/>
    <property type="molecule type" value="Genomic_DNA"/>
</dbReference>
<dbReference type="Gene3D" id="1.10.10.10">
    <property type="entry name" value="Winged helix-like DNA-binding domain superfamily/Winged helix DNA-binding domain"/>
    <property type="match status" value="1"/>
</dbReference>
<keyword evidence="1" id="KW-0805">Transcription regulation</keyword>
<gene>
    <name evidence="6" type="ORF">IT779_29985</name>
</gene>
<dbReference type="PANTHER" id="PTHR30136">
    <property type="entry name" value="HELIX-TURN-HELIX TRANSCRIPTIONAL REGULATOR, ICLR FAMILY"/>
    <property type="match status" value="1"/>
</dbReference>
<dbReference type="Pfam" id="PF09339">
    <property type="entry name" value="HTH_IclR"/>
    <property type="match status" value="1"/>
</dbReference>
<dbReference type="InterPro" id="IPR036390">
    <property type="entry name" value="WH_DNA-bd_sf"/>
</dbReference>
<evidence type="ECO:0000256" key="3">
    <source>
        <dbReference type="ARBA" id="ARBA00023163"/>
    </source>
</evidence>
<comment type="caution">
    <text evidence="6">The sequence shown here is derived from an EMBL/GenBank/DDBJ whole genome shotgun (WGS) entry which is preliminary data.</text>
</comment>
<dbReference type="AlphaFoldDB" id="A0A931II98"/>
<dbReference type="SUPFAM" id="SSF55781">
    <property type="entry name" value="GAF domain-like"/>
    <property type="match status" value="1"/>
</dbReference>
<protein>
    <submittedName>
        <fullName evidence="6">Helix-turn-helix domain-containing protein</fullName>
    </submittedName>
</protein>
<keyword evidence="3" id="KW-0804">Transcription</keyword>
<name>A0A931II98_9NOCA</name>
<dbReference type="InterPro" id="IPR014757">
    <property type="entry name" value="Tscrpt_reg_IclR_C"/>
</dbReference>
<evidence type="ECO:0000256" key="1">
    <source>
        <dbReference type="ARBA" id="ARBA00023015"/>
    </source>
</evidence>
<dbReference type="PROSITE" id="PS51077">
    <property type="entry name" value="HTH_ICLR"/>
    <property type="match status" value="1"/>
</dbReference>
<dbReference type="SMART" id="SM00346">
    <property type="entry name" value="HTH_ICLR"/>
    <property type="match status" value="1"/>
</dbReference>
<dbReference type="GO" id="GO:0045892">
    <property type="term" value="P:negative regulation of DNA-templated transcription"/>
    <property type="evidence" value="ECO:0007669"/>
    <property type="project" value="TreeGrafter"/>
</dbReference>
<feature type="domain" description="IclR-ED" evidence="5">
    <location>
        <begin position="69"/>
        <end position="290"/>
    </location>
</feature>
<evidence type="ECO:0000256" key="2">
    <source>
        <dbReference type="ARBA" id="ARBA00023125"/>
    </source>
</evidence>
<evidence type="ECO:0000259" key="4">
    <source>
        <dbReference type="PROSITE" id="PS51077"/>
    </source>
</evidence>
<keyword evidence="7" id="KW-1185">Reference proteome</keyword>
<evidence type="ECO:0000313" key="6">
    <source>
        <dbReference type="EMBL" id="MBH0780512.1"/>
    </source>
</evidence>
<dbReference type="SUPFAM" id="SSF46785">
    <property type="entry name" value="Winged helix' DNA-binding domain"/>
    <property type="match status" value="1"/>
</dbReference>
<dbReference type="GO" id="GO:0003677">
    <property type="term" value="F:DNA binding"/>
    <property type="evidence" value="ECO:0007669"/>
    <property type="project" value="UniProtKB-KW"/>
</dbReference>
<dbReference type="InterPro" id="IPR050707">
    <property type="entry name" value="HTH_MetabolicPath_Reg"/>
</dbReference>
<dbReference type="InterPro" id="IPR036388">
    <property type="entry name" value="WH-like_DNA-bd_sf"/>
</dbReference>
<dbReference type="PROSITE" id="PS51078">
    <property type="entry name" value="ICLR_ED"/>
    <property type="match status" value="1"/>
</dbReference>
<dbReference type="Proteomes" id="UP000655751">
    <property type="component" value="Unassembled WGS sequence"/>
</dbReference>
<organism evidence="6 7">
    <name type="scientific">Nocardia bovistercoris</name>
    <dbReference type="NCBI Taxonomy" id="2785916"/>
    <lineage>
        <taxon>Bacteria</taxon>
        <taxon>Bacillati</taxon>
        <taxon>Actinomycetota</taxon>
        <taxon>Actinomycetes</taxon>
        <taxon>Mycobacteriales</taxon>
        <taxon>Nocardiaceae</taxon>
        <taxon>Nocardia</taxon>
    </lineage>
</organism>
<feature type="domain" description="HTH iclR-type" evidence="4">
    <location>
        <begin position="5"/>
        <end position="68"/>
    </location>
</feature>
<dbReference type="RefSeq" id="WP_196152812.1">
    <property type="nucleotide sequence ID" value="NZ_JADMLG010000015.1"/>
</dbReference>
<dbReference type="InterPro" id="IPR005471">
    <property type="entry name" value="Tscrpt_reg_IclR_N"/>
</dbReference>
<sequence length="297" mass="32167">MARRSAQTERLIQMVELLAASPGAELRLTDLAKSVGVDPATCYPMLTELTRCGWLVKDSRHRTYRLGPRFVNIGDAALVTLRAGVYGPVLDALAARTGNMTCLIQTSSTHLVISAISHGANDGDGIPLRLGDRVEFRPPVGSALAAWATPYLRNGWLDALPPDSDRSAAVELLDTVRKRRFAVELMPSTADFRRMVLALDEEVPGPRRATRIATEMVTPNFHRIGMLSEIVDDERYSSLSISAACFDAAGVVWGVVFVLCLDGPIVGADLLRLGRTVAESADEITRGHGGMTPWDAD</sequence>
<evidence type="ECO:0000313" key="7">
    <source>
        <dbReference type="Proteomes" id="UP000655751"/>
    </source>
</evidence>
<accession>A0A931II98</accession>
<reference evidence="6" key="1">
    <citation type="submission" date="2020-11" db="EMBL/GenBank/DDBJ databases">
        <title>Nocardia NEAU-351.nov., a novel actinomycete isolated from the cow dung.</title>
        <authorList>
            <person name="Zhang X."/>
        </authorList>
    </citation>
    <scope>NUCLEOTIDE SEQUENCE</scope>
    <source>
        <strain evidence="6">NEAU-351</strain>
    </source>
</reference>
<dbReference type="InterPro" id="IPR029016">
    <property type="entry name" value="GAF-like_dom_sf"/>
</dbReference>
<proteinExistence type="predicted"/>